<keyword evidence="1" id="KW-0805">Transcription regulation</keyword>
<evidence type="ECO:0000259" key="4">
    <source>
        <dbReference type="PROSITE" id="PS50949"/>
    </source>
</evidence>
<dbReference type="RefSeq" id="WP_131613191.1">
    <property type="nucleotide sequence ID" value="NZ_PSZP01000004.1"/>
</dbReference>
<reference evidence="5 6" key="1">
    <citation type="submission" date="2018-02" db="EMBL/GenBank/DDBJ databases">
        <title>Mycoplasma marinum and Mycoplasma todarodis sp. nov., moderately halophilic and psychrotolerant mycoplasmas isolated from cephalopods.</title>
        <authorList>
            <person name="Viver T."/>
        </authorList>
    </citation>
    <scope>NUCLEOTIDE SEQUENCE [LARGE SCALE GENOMIC DNA]</scope>
    <source>
        <strain evidence="5 6">5H</strain>
    </source>
</reference>
<dbReference type="GO" id="GO:0003700">
    <property type="term" value="F:DNA-binding transcription factor activity"/>
    <property type="evidence" value="ECO:0007669"/>
    <property type="project" value="InterPro"/>
</dbReference>
<keyword evidence="3" id="KW-0804">Transcription</keyword>
<dbReference type="SUPFAM" id="SSF46785">
    <property type="entry name" value="Winged helix' DNA-binding domain"/>
    <property type="match status" value="1"/>
</dbReference>
<comment type="caution">
    <text evidence="5">The sequence shown here is derived from an EMBL/GenBank/DDBJ whole genome shotgun (WGS) entry which is preliminary data.</text>
</comment>
<dbReference type="OrthoDB" id="397750at2"/>
<dbReference type="PROSITE" id="PS50949">
    <property type="entry name" value="HTH_GNTR"/>
    <property type="match status" value="1"/>
</dbReference>
<protein>
    <recommendedName>
        <fullName evidence="4">HTH gntR-type domain-containing protein</fullName>
    </recommendedName>
</protein>
<dbReference type="InterPro" id="IPR036388">
    <property type="entry name" value="WH-like_DNA-bd_sf"/>
</dbReference>
<dbReference type="InterPro" id="IPR000524">
    <property type="entry name" value="Tscrpt_reg_HTH_GntR"/>
</dbReference>
<proteinExistence type="predicted"/>
<dbReference type="InterPro" id="IPR036390">
    <property type="entry name" value="WH_DNA-bd_sf"/>
</dbReference>
<feature type="domain" description="HTH gntR-type" evidence="4">
    <location>
        <begin position="3"/>
        <end position="71"/>
    </location>
</feature>
<dbReference type="CDD" id="cd07377">
    <property type="entry name" value="WHTH_GntR"/>
    <property type="match status" value="1"/>
</dbReference>
<organism evidence="5 6">
    <name type="scientific">Mycoplasma todarodis</name>
    <dbReference type="NCBI Taxonomy" id="1937191"/>
    <lineage>
        <taxon>Bacteria</taxon>
        <taxon>Bacillati</taxon>
        <taxon>Mycoplasmatota</taxon>
        <taxon>Mollicutes</taxon>
        <taxon>Mycoplasmataceae</taxon>
        <taxon>Mycoplasma</taxon>
    </lineage>
</organism>
<name>A0A4R0XQ20_9MOLU</name>
<dbReference type="GO" id="GO:0003677">
    <property type="term" value="F:DNA binding"/>
    <property type="evidence" value="ECO:0007669"/>
    <property type="project" value="UniProtKB-KW"/>
</dbReference>
<sequence>MRIYTTKDIIKILAKEITLGKYKANEKLPSEAQLSIKFNVSRAITNKVFSILKEMDLVYSKPHQGYFVAEWFSGITHPYHLQYDVNESKLTKVKPNENFKKFLATKNLVAKNEIICKTMYSKGKKVLVSEVWLSKYLEFLNPFEEDVSLTDFINSKDILVSITRFIHFEKDDTFGNEMQIVEYKIYYGSDEVLALSRSVISHDVYSLVKKERPF</sequence>
<dbReference type="AlphaFoldDB" id="A0A4R0XQ20"/>
<dbReference type="EMBL" id="PSZP01000004">
    <property type="protein sequence ID" value="TCG11662.1"/>
    <property type="molecule type" value="Genomic_DNA"/>
</dbReference>
<evidence type="ECO:0000313" key="5">
    <source>
        <dbReference type="EMBL" id="TCG11662.1"/>
    </source>
</evidence>
<evidence type="ECO:0000256" key="3">
    <source>
        <dbReference type="ARBA" id="ARBA00023163"/>
    </source>
</evidence>
<evidence type="ECO:0000256" key="2">
    <source>
        <dbReference type="ARBA" id="ARBA00023125"/>
    </source>
</evidence>
<gene>
    <name evidence="5" type="ORF">C4B25_00945</name>
</gene>
<evidence type="ECO:0000256" key="1">
    <source>
        <dbReference type="ARBA" id="ARBA00023015"/>
    </source>
</evidence>
<evidence type="ECO:0000313" key="6">
    <source>
        <dbReference type="Proteomes" id="UP000291072"/>
    </source>
</evidence>
<dbReference type="SMART" id="SM00345">
    <property type="entry name" value="HTH_GNTR"/>
    <property type="match status" value="1"/>
</dbReference>
<dbReference type="Proteomes" id="UP000291072">
    <property type="component" value="Unassembled WGS sequence"/>
</dbReference>
<keyword evidence="6" id="KW-1185">Reference proteome</keyword>
<keyword evidence="2" id="KW-0238">DNA-binding</keyword>
<accession>A0A4R0XQ20</accession>
<dbReference type="Gene3D" id="1.10.10.10">
    <property type="entry name" value="Winged helix-like DNA-binding domain superfamily/Winged helix DNA-binding domain"/>
    <property type="match status" value="1"/>
</dbReference>
<dbReference type="Pfam" id="PF00392">
    <property type="entry name" value="GntR"/>
    <property type="match status" value="1"/>
</dbReference>